<dbReference type="AlphaFoldDB" id="A0A9Q0MIU3"/>
<dbReference type="EMBL" id="JAPWDV010000001">
    <property type="protein sequence ID" value="KAJ6225182.1"/>
    <property type="molecule type" value="Genomic_DNA"/>
</dbReference>
<dbReference type="Proteomes" id="UP001142055">
    <property type="component" value="Chromosome 1"/>
</dbReference>
<sequence>MGKFQSRGKWTCIHLLIVAIFYFTLVQILYWAIFSNYEVERSKFEIKNLTKIHKDSILQLLPVKFQLILTNNSKQMFLIEPQLLQQCYLQESNNDWIQYHQRMNLPLNFQWSKDHLTVGLFANQLESRMRAPKLSGFKIVQEVFGPIGTSSNTLYHIFYKSLDNKFSLHVIVFNLIGKHYWIGKISDSVQFWLQFQHKFSIPLHFGINEQLYDLFQVNIDQELQIYRPNNIKHFLGQYRTLKYIANCRFDGRNREQLIDLIKNFKQFAQEVEIEFWLPIAKDKCSIQFMDRTITFVTWSKYFPKLEEPKHDYTDDGIEYQFPIDDETVERWKFYANKYNLCLQSYHRNDNLERSNQTKQWIQFKSQSRLGSSATIQLVFTNVTMEINSISILGYKLLASNHFPIDSFWKNSNWKNISLNNGC</sequence>
<accession>A0A9Q0MIU3</accession>
<keyword evidence="1" id="KW-0472">Membrane</keyword>
<keyword evidence="3" id="KW-1185">Reference proteome</keyword>
<gene>
    <name evidence="2" type="ORF">RDWZM_003727</name>
</gene>
<evidence type="ECO:0000256" key="1">
    <source>
        <dbReference type="SAM" id="Phobius"/>
    </source>
</evidence>
<proteinExistence type="predicted"/>
<organism evidence="2 3">
    <name type="scientific">Blomia tropicalis</name>
    <name type="common">Mite</name>
    <dbReference type="NCBI Taxonomy" id="40697"/>
    <lineage>
        <taxon>Eukaryota</taxon>
        <taxon>Metazoa</taxon>
        <taxon>Ecdysozoa</taxon>
        <taxon>Arthropoda</taxon>
        <taxon>Chelicerata</taxon>
        <taxon>Arachnida</taxon>
        <taxon>Acari</taxon>
        <taxon>Acariformes</taxon>
        <taxon>Sarcoptiformes</taxon>
        <taxon>Astigmata</taxon>
        <taxon>Glycyphagoidea</taxon>
        <taxon>Echimyopodidae</taxon>
        <taxon>Blomia</taxon>
    </lineage>
</organism>
<keyword evidence="1" id="KW-1133">Transmembrane helix</keyword>
<reference evidence="2" key="1">
    <citation type="submission" date="2022-12" db="EMBL/GenBank/DDBJ databases">
        <title>Genome assemblies of Blomia tropicalis.</title>
        <authorList>
            <person name="Cui Y."/>
        </authorList>
    </citation>
    <scope>NUCLEOTIDE SEQUENCE</scope>
    <source>
        <tissue evidence="2">Adult mites</tissue>
    </source>
</reference>
<evidence type="ECO:0000313" key="2">
    <source>
        <dbReference type="EMBL" id="KAJ6225182.1"/>
    </source>
</evidence>
<keyword evidence="1" id="KW-0812">Transmembrane</keyword>
<feature type="transmembrane region" description="Helical" evidence="1">
    <location>
        <begin position="12"/>
        <end position="33"/>
    </location>
</feature>
<evidence type="ECO:0000313" key="3">
    <source>
        <dbReference type="Proteomes" id="UP001142055"/>
    </source>
</evidence>
<comment type="caution">
    <text evidence="2">The sequence shown here is derived from an EMBL/GenBank/DDBJ whole genome shotgun (WGS) entry which is preliminary data.</text>
</comment>
<name>A0A9Q0MIU3_BLOTA</name>
<protein>
    <submittedName>
        <fullName evidence="2">Uncharacterized protein</fullName>
    </submittedName>
</protein>